<dbReference type="Proteomes" id="UP000076532">
    <property type="component" value="Unassembled WGS sequence"/>
</dbReference>
<dbReference type="AlphaFoldDB" id="A0A166TF43"/>
<gene>
    <name evidence="1" type="ORF">FIBSPDRAFT_850439</name>
</gene>
<reference evidence="1 2" key="1">
    <citation type="journal article" date="2016" name="Mol. Biol. Evol.">
        <title>Comparative Genomics of Early-Diverging Mushroom-Forming Fungi Provides Insights into the Origins of Lignocellulose Decay Capabilities.</title>
        <authorList>
            <person name="Nagy L.G."/>
            <person name="Riley R."/>
            <person name="Tritt A."/>
            <person name="Adam C."/>
            <person name="Daum C."/>
            <person name="Floudas D."/>
            <person name="Sun H."/>
            <person name="Yadav J.S."/>
            <person name="Pangilinan J."/>
            <person name="Larsson K.H."/>
            <person name="Matsuura K."/>
            <person name="Barry K."/>
            <person name="Labutti K."/>
            <person name="Kuo R."/>
            <person name="Ohm R.A."/>
            <person name="Bhattacharya S.S."/>
            <person name="Shirouzu T."/>
            <person name="Yoshinaga Y."/>
            <person name="Martin F.M."/>
            <person name="Grigoriev I.V."/>
            <person name="Hibbett D.S."/>
        </authorList>
    </citation>
    <scope>NUCLEOTIDE SEQUENCE [LARGE SCALE GENOMIC DNA]</scope>
    <source>
        <strain evidence="1 2">CBS 109695</strain>
    </source>
</reference>
<name>A0A166TF43_9AGAM</name>
<dbReference type="EMBL" id="KV417493">
    <property type="protein sequence ID" value="KZP30552.1"/>
    <property type="molecule type" value="Genomic_DNA"/>
</dbReference>
<keyword evidence="2" id="KW-1185">Reference proteome</keyword>
<evidence type="ECO:0000313" key="1">
    <source>
        <dbReference type="EMBL" id="KZP30552.1"/>
    </source>
</evidence>
<evidence type="ECO:0000313" key="2">
    <source>
        <dbReference type="Proteomes" id="UP000076532"/>
    </source>
</evidence>
<sequence>MAPFARHIFKLAEGRDDRTRIAAAAIAICEECQLCEDFVAVRYRGKPYNLYTLATTDVRKGP</sequence>
<protein>
    <submittedName>
        <fullName evidence="1">Uncharacterized protein</fullName>
    </submittedName>
</protein>
<feature type="non-terminal residue" evidence="1">
    <location>
        <position position="62"/>
    </location>
</feature>
<accession>A0A166TF43</accession>
<proteinExistence type="predicted"/>
<organism evidence="1 2">
    <name type="scientific">Athelia psychrophila</name>
    <dbReference type="NCBI Taxonomy" id="1759441"/>
    <lineage>
        <taxon>Eukaryota</taxon>
        <taxon>Fungi</taxon>
        <taxon>Dikarya</taxon>
        <taxon>Basidiomycota</taxon>
        <taxon>Agaricomycotina</taxon>
        <taxon>Agaricomycetes</taxon>
        <taxon>Agaricomycetidae</taxon>
        <taxon>Atheliales</taxon>
        <taxon>Atheliaceae</taxon>
        <taxon>Athelia</taxon>
    </lineage>
</organism>